<dbReference type="GO" id="GO:0005829">
    <property type="term" value="C:cytosol"/>
    <property type="evidence" value="ECO:0007669"/>
    <property type="project" value="TreeGrafter"/>
</dbReference>
<dbReference type="PANTHER" id="PTHR10584">
    <property type="entry name" value="SUGAR KINASE"/>
    <property type="match status" value="1"/>
</dbReference>
<accession>A0A0H3L1L7</accession>
<evidence type="ECO:0000313" key="5">
    <source>
        <dbReference type="Proteomes" id="UP000006690"/>
    </source>
</evidence>
<dbReference type="InterPro" id="IPR029056">
    <property type="entry name" value="Ribokinase-like"/>
</dbReference>
<dbReference type="InterPro" id="IPR011611">
    <property type="entry name" value="PfkB_dom"/>
</dbReference>
<gene>
    <name evidence="4" type="primary">rbsK</name>
    <name evidence="4" type="ordered locus">PAJ_1680</name>
</gene>
<dbReference type="GO" id="GO:0016301">
    <property type="term" value="F:kinase activity"/>
    <property type="evidence" value="ECO:0007669"/>
    <property type="project" value="UniProtKB-KW"/>
</dbReference>
<dbReference type="HOGENOM" id="CLU_027634_4_0_6"/>
<proteinExistence type="predicted"/>
<dbReference type="KEGG" id="paj:PAJ_1680"/>
<reference evidence="5" key="1">
    <citation type="journal article" date="2012" name="Appl. Microbiol. Biotechnol.">
        <title>The complete genome sequence of Pantoea ananatis AJ13355, an organism with great biotechnological potential.</title>
        <authorList>
            <person name="Hara Y."/>
            <person name="Kadotani N."/>
            <person name="Izui H."/>
            <person name="Katashkina J.I."/>
            <person name="Kuvaeva T.M."/>
            <person name="Andreeva I.G."/>
            <person name="Golubeva L.I."/>
            <person name="Malko D.B."/>
            <person name="Makeev V.J."/>
            <person name="Mashko S.V."/>
            <person name="Kozlov Y.I."/>
        </authorList>
    </citation>
    <scope>NUCLEOTIDE SEQUENCE [LARGE SCALE GENOMIC DNA]</scope>
    <source>
        <strain evidence="5">AJ13355</strain>
    </source>
</reference>
<dbReference type="Pfam" id="PF00294">
    <property type="entry name" value="PfkB"/>
    <property type="match status" value="1"/>
</dbReference>
<dbReference type="SUPFAM" id="SSF53613">
    <property type="entry name" value="Ribokinase-like"/>
    <property type="match status" value="1"/>
</dbReference>
<dbReference type="eggNOG" id="COG0524">
    <property type="taxonomic scope" value="Bacteria"/>
</dbReference>
<dbReference type="Gene3D" id="3.40.1190.20">
    <property type="match status" value="1"/>
</dbReference>
<evidence type="ECO:0000256" key="1">
    <source>
        <dbReference type="ARBA" id="ARBA00022679"/>
    </source>
</evidence>
<keyword evidence="2 4" id="KW-0418">Kinase</keyword>
<evidence type="ECO:0000259" key="3">
    <source>
        <dbReference type="Pfam" id="PF00294"/>
    </source>
</evidence>
<dbReference type="PATRIC" id="fig|553.3.peg.1728"/>
<protein>
    <submittedName>
        <fullName evidence="4">Sugar kinase RbsK</fullName>
    </submittedName>
</protein>
<keyword evidence="1" id="KW-0808">Transferase</keyword>
<dbReference type="AlphaFoldDB" id="A0A0H3L1L7"/>
<evidence type="ECO:0000256" key="2">
    <source>
        <dbReference type="ARBA" id="ARBA00022777"/>
    </source>
</evidence>
<sequence>MGARRGILAAGVMLVDYVHRISHWPEQGWLAEVQHSEKAAGGAPLNVLLTLSRMQCQLPLVAIGLLGNDADGDYLLAIMQASQIDHRWVQRTCDKPTAMTQVMTAPDGQRTFFFSPGANALLDRTHFAAVDDAQRIFHLGYLLLLETLDGADSEFGTRSARLLAQMQQRGYFTSLDLASRAGDYRPQVLPALRWLDYLVINELEAQALSGVVLRDDNGIQPPAAFSLAAQWLAGQGVRQRVVIHAPEGAWGQEVGGEGIWQPAWQLAPNEIVGSVGAGDAFCAGVLYASHEGDDMLSTLQLAHTCARFNLRAANAIDGIRPLTDMRQWMAQAVCVESRKPSGLTTSAEKT</sequence>
<evidence type="ECO:0000313" key="4">
    <source>
        <dbReference type="EMBL" id="BAK11760.1"/>
    </source>
</evidence>
<name>A0A0H3L1L7_PANAA</name>
<dbReference type="GeneID" id="57267723"/>
<dbReference type="EMBL" id="AP012032">
    <property type="protein sequence ID" value="BAK11760.1"/>
    <property type="molecule type" value="Genomic_DNA"/>
</dbReference>
<dbReference type="OrthoDB" id="9813569at2"/>
<feature type="domain" description="Carbohydrate kinase PfkB" evidence="3">
    <location>
        <begin position="21"/>
        <end position="317"/>
    </location>
</feature>
<dbReference type="PANTHER" id="PTHR10584:SF166">
    <property type="entry name" value="RIBOKINASE"/>
    <property type="match status" value="1"/>
</dbReference>
<organism evidence="4 5">
    <name type="scientific">Pantoea ananatis (strain AJ13355)</name>
    <dbReference type="NCBI Taxonomy" id="932677"/>
    <lineage>
        <taxon>Bacteria</taxon>
        <taxon>Pseudomonadati</taxon>
        <taxon>Pseudomonadota</taxon>
        <taxon>Gammaproteobacteria</taxon>
        <taxon>Enterobacterales</taxon>
        <taxon>Erwiniaceae</taxon>
        <taxon>Pantoea</taxon>
    </lineage>
</organism>
<dbReference type="Proteomes" id="UP000006690">
    <property type="component" value="Chromosome"/>
</dbReference>
<dbReference type="RefSeq" id="WP_014593995.1">
    <property type="nucleotide sequence ID" value="NC_017531.2"/>
</dbReference>